<keyword evidence="1" id="KW-0732">Signal</keyword>
<dbReference type="PANTHER" id="PTHR31157:SF1">
    <property type="entry name" value="SCP DOMAIN-CONTAINING PROTEIN"/>
    <property type="match status" value="1"/>
</dbReference>
<dbReference type="InterPro" id="IPR014044">
    <property type="entry name" value="CAP_dom"/>
</dbReference>
<dbReference type="CDD" id="cd05379">
    <property type="entry name" value="CAP_bacterial"/>
    <property type="match status" value="2"/>
</dbReference>
<dbReference type="Pfam" id="PF00188">
    <property type="entry name" value="CAP"/>
    <property type="match status" value="2"/>
</dbReference>
<dbReference type="PANTHER" id="PTHR31157">
    <property type="entry name" value="SCP DOMAIN-CONTAINING PROTEIN"/>
    <property type="match status" value="1"/>
</dbReference>
<feature type="chain" id="PRO_5047527211" description="SCP domain-containing protein" evidence="1">
    <location>
        <begin position="32"/>
        <end position="429"/>
    </location>
</feature>
<dbReference type="Proteomes" id="UP001196661">
    <property type="component" value="Unassembled WGS sequence"/>
</dbReference>
<dbReference type="Gene3D" id="3.40.33.10">
    <property type="entry name" value="CAP"/>
    <property type="match status" value="2"/>
</dbReference>
<keyword evidence="4" id="KW-1185">Reference proteome</keyword>
<feature type="signal peptide" evidence="1">
    <location>
        <begin position="1"/>
        <end position="31"/>
    </location>
</feature>
<dbReference type="RefSeq" id="WP_215619034.1">
    <property type="nucleotide sequence ID" value="NZ_JADOER010000011.1"/>
</dbReference>
<reference evidence="3 4" key="1">
    <citation type="journal article" date="2021" name="Mar. Drugs">
        <title>Genome Reduction and Secondary Metabolism of the Marine Sponge-Associated Cyanobacterium Leptothoe.</title>
        <authorList>
            <person name="Konstantinou D."/>
            <person name="Popin R.V."/>
            <person name="Fewer D.P."/>
            <person name="Sivonen K."/>
            <person name="Gkelis S."/>
        </authorList>
    </citation>
    <scope>NUCLEOTIDE SEQUENCE [LARGE SCALE GENOMIC DNA]</scope>
    <source>
        <strain evidence="3 4">TAU-MAC 1615</strain>
    </source>
</reference>
<comment type="caution">
    <text evidence="3">The sequence shown here is derived from an EMBL/GenBank/DDBJ whole genome shotgun (WGS) entry which is preliminary data.</text>
</comment>
<sequence length="429" mass="46203">MGNSSMGFKHYAASTTLLPLLFSLTISPLSAQPINTEQIARSATVSTPDILNEINRLRQNPAAYADWLQTTRSYYIGTALYWPGQRPLQTQEGTTALDNAIRTLRNTAPLAPLTTSQGLSQAATDHAQDLHLSGRFSLRGSDGSTAEDRIQRYGTYEGRLKELISEGLNDPAAIVAALVLDDGNSSRSYQQTLLAPDLHHIGIGCIPSGRLTLCITSFATHYTDNAAPEPVASKATPTSSATEHLSTLAADFIAETNTLRRNPARYAEKLRALRPYYDGNLVKLPGQPILQTVEGVAALDEAIVALENTDSLPLLSYSTGLSQGAADHANDLGNGNVGHYGSDGSAPLDRVNRYGTIPAGNRIGENISFGPFSSAEWHIIQLLIDDNVPSRGHREALLRSEYRFTGSACNSHATFEIVCVATYATAYEE</sequence>
<gene>
    <name evidence="3" type="ORF">IXB28_13120</name>
</gene>
<dbReference type="InterPro" id="IPR035940">
    <property type="entry name" value="CAP_sf"/>
</dbReference>
<evidence type="ECO:0000313" key="3">
    <source>
        <dbReference type="EMBL" id="MBT9313153.1"/>
    </source>
</evidence>
<feature type="domain" description="SCP" evidence="2">
    <location>
        <begin position="311"/>
        <end position="415"/>
    </location>
</feature>
<proteinExistence type="predicted"/>
<dbReference type="SUPFAM" id="SSF55797">
    <property type="entry name" value="PR-1-like"/>
    <property type="match status" value="1"/>
</dbReference>
<protein>
    <recommendedName>
        <fullName evidence="2">SCP domain-containing protein</fullName>
    </recommendedName>
</protein>
<dbReference type="EMBL" id="JADOER010000011">
    <property type="protein sequence ID" value="MBT9313153.1"/>
    <property type="molecule type" value="Genomic_DNA"/>
</dbReference>
<name>A0ABS5Y6M8_9CYAN</name>
<evidence type="ECO:0000256" key="1">
    <source>
        <dbReference type="SAM" id="SignalP"/>
    </source>
</evidence>
<evidence type="ECO:0000259" key="2">
    <source>
        <dbReference type="Pfam" id="PF00188"/>
    </source>
</evidence>
<feature type="domain" description="SCP" evidence="2">
    <location>
        <begin position="100"/>
        <end position="211"/>
    </location>
</feature>
<evidence type="ECO:0000313" key="4">
    <source>
        <dbReference type="Proteomes" id="UP001196661"/>
    </source>
</evidence>
<accession>A0ABS5Y6M8</accession>
<organism evidence="3 4">
    <name type="scientific">Leptothoe kymatousa TAU-MAC 1615</name>
    <dbReference type="NCBI Taxonomy" id="2364775"/>
    <lineage>
        <taxon>Bacteria</taxon>
        <taxon>Bacillati</taxon>
        <taxon>Cyanobacteriota</taxon>
        <taxon>Cyanophyceae</taxon>
        <taxon>Nodosilineales</taxon>
        <taxon>Cymatolegaceae</taxon>
        <taxon>Leptothoe</taxon>
        <taxon>Leptothoe kymatousa</taxon>
    </lineage>
</organism>